<accession>A0A6J4GZL7</accession>
<feature type="compositionally biased region" description="Basic and acidic residues" evidence="1">
    <location>
        <begin position="35"/>
        <end position="47"/>
    </location>
</feature>
<protein>
    <submittedName>
        <fullName evidence="2">Protein-methionine-sulfoxide reductase heme-binding subunit MsrQ</fullName>
    </submittedName>
</protein>
<gene>
    <name evidence="2" type="ORF">AVDCRST_MAG77-1930</name>
</gene>
<feature type="compositionally biased region" description="Low complexity" evidence="1">
    <location>
        <begin position="58"/>
        <end position="72"/>
    </location>
</feature>
<reference evidence="2" key="1">
    <citation type="submission" date="2020-02" db="EMBL/GenBank/DDBJ databases">
        <authorList>
            <person name="Meier V. D."/>
        </authorList>
    </citation>
    <scope>NUCLEOTIDE SEQUENCE</scope>
    <source>
        <strain evidence="2">AVDCRST_MAG77</strain>
    </source>
</reference>
<evidence type="ECO:0000313" key="2">
    <source>
        <dbReference type="EMBL" id="CAA9209230.1"/>
    </source>
</evidence>
<dbReference type="EMBL" id="CADCTC010000001">
    <property type="protein sequence ID" value="CAA9209230.1"/>
    <property type="molecule type" value="Genomic_DNA"/>
</dbReference>
<feature type="region of interest" description="Disordered" evidence="1">
    <location>
        <begin position="174"/>
        <end position="217"/>
    </location>
</feature>
<sequence length="217" mass="22720">AATALAPDRRPPGGAGAVRAAALAWLSAAAHRQPHPGDHPPHRDRGADPPGAHPRLHAGQPPAGLAPGGARAAHSRPVCFLLRGTARPHLRRAGLRPGLGAHPGGGLREALRARRLQRVRPSRATRDYVDQGLAAPPGQALAPPPPGHVPGGAAGGAPLPLVLERWRRKYRAAHLRRHHRPAARPAPPVGSAYRRPLAGKEKGPTGQRREAPSKLNV</sequence>
<dbReference type="AlphaFoldDB" id="A0A6J4GZL7"/>
<feature type="compositionally biased region" description="Basic and acidic residues" evidence="1">
    <location>
        <begin position="198"/>
        <end position="217"/>
    </location>
</feature>
<feature type="non-terminal residue" evidence="2">
    <location>
        <position position="1"/>
    </location>
</feature>
<feature type="non-terminal residue" evidence="2">
    <location>
        <position position="217"/>
    </location>
</feature>
<name>A0A6J4GZL7_9CHLR</name>
<evidence type="ECO:0000256" key="1">
    <source>
        <dbReference type="SAM" id="MobiDB-lite"/>
    </source>
</evidence>
<organism evidence="2">
    <name type="scientific">uncultured Chloroflexota bacterium</name>
    <dbReference type="NCBI Taxonomy" id="166587"/>
    <lineage>
        <taxon>Bacteria</taxon>
        <taxon>Bacillati</taxon>
        <taxon>Chloroflexota</taxon>
        <taxon>environmental samples</taxon>
    </lineage>
</organism>
<proteinExistence type="predicted"/>
<feature type="region of interest" description="Disordered" evidence="1">
    <location>
        <begin position="26"/>
        <end position="72"/>
    </location>
</feature>